<keyword evidence="2" id="KW-1185">Reference proteome</keyword>
<evidence type="ECO:0000313" key="2">
    <source>
        <dbReference type="Proteomes" id="UP000595446"/>
    </source>
</evidence>
<sequence>MGALIDHERSTCLCDVGLPGYWLATCVKPDGDTVLWLVDRDELGGDNRCCGYGDDVAHEQLGPLPFEYAQRIAALDRRRGYRCGRRTRSGTVCRMRVTRPGDACEWHRGTP</sequence>
<dbReference type="Proteomes" id="UP000595446">
    <property type="component" value="Chromosome"/>
</dbReference>
<dbReference type="OrthoDB" id="4630008at2"/>
<evidence type="ECO:0000313" key="1">
    <source>
        <dbReference type="EMBL" id="BCO35260.1"/>
    </source>
</evidence>
<protein>
    <submittedName>
        <fullName evidence="1">Uncharacterized protein</fullName>
    </submittedName>
</protein>
<proteinExistence type="predicted"/>
<dbReference type="AlphaFoldDB" id="A0A2G8BGS3"/>
<accession>A0A2G8BGS3</accession>
<organism evidence="1 2">
    <name type="scientific">Mycobacterium heckeshornense</name>
    <dbReference type="NCBI Taxonomy" id="110505"/>
    <lineage>
        <taxon>Bacteria</taxon>
        <taxon>Bacillati</taxon>
        <taxon>Actinomycetota</taxon>
        <taxon>Actinomycetes</taxon>
        <taxon>Mycobacteriales</taxon>
        <taxon>Mycobacteriaceae</taxon>
        <taxon>Mycobacterium</taxon>
    </lineage>
</organism>
<dbReference type="EMBL" id="AP024237">
    <property type="protein sequence ID" value="BCO35260.1"/>
    <property type="molecule type" value="Genomic_DNA"/>
</dbReference>
<name>A0A2G8BGS3_9MYCO</name>
<gene>
    <name evidence="1" type="ORF">MHEC_16930</name>
</gene>
<dbReference type="RefSeq" id="WP_048892781.1">
    <property type="nucleotide sequence ID" value="NZ_AP024237.1"/>
</dbReference>
<reference evidence="1 2" key="1">
    <citation type="submission" date="2020-12" db="EMBL/GenBank/DDBJ databases">
        <title>Complete genome sequence of Mycobacterium heckeshornense JCM 15655T, closely related to a pathogenic non-tuberculous mycobacterial species Mycobacterium xenopi.</title>
        <authorList>
            <person name="Yoshida M."/>
            <person name="Fukano H."/>
            <person name="Asakura T."/>
            <person name="Suzuki M."/>
            <person name="Hoshino Y."/>
        </authorList>
    </citation>
    <scope>NUCLEOTIDE SEQUENCE [LARGE SCALE GENOMIC DNA]</scope>
    <source>
        <strain evidence="1 2">JCM 15655</strain>
    </source>
</reference>